<evidence type="ECO:0000256" key="1">
    <source>
        <dbReference type="ARBA" id="ARBA00023002"/>
    </source>
</evidence>
<dbReference type="InterPro" id="IPR011251">
    <property type="entry name" value="Luciferase-like_dom"/>
</dbReference>
<dbReference type="AlphaFoldDB" id="A0A973A8I4"/>
<feature type="non-terminal residue" evidence="3">
    <location>
        <position position="234"/>
    </location>
</feature>
<name>A0A973A8I4_9GAMM</name>
<dbReference type="NCBIfam" id="TIGR03619">
    <property type="entry name" value="F420_Rv2161c"/>
    <property type="match status" value="1"/>
</dbReference>
<dbReference type="GO" id="GO:0016705">
    <property type="term" value="F:oxidoreductase activity, acting on paired donors, with incorporation or reduction of molecular oxygen"/>
    <property type="evidence" value="ECO:0007669"/>
    <property type="project" value="InterPro"/>
</dbReference>
<gene>
    <name evidence="3" type="ORF">HQ497_05245</name>
</gene>
<accession>A0A973A8I4</accession>
<comment type="caution">
    <text evidence="3">The sequence shown here is derived from an EMBL/GenBank/DDBJ whole genome shotgun (WGS) entry which is preliminary data.</text>
</comment>
<organism evidence="3 4">
    <name type="scientific">SAR86 cluster bacterium</name>
    <dbReference type="NCBI Taxonomy" id="2030880"/>
    <lineage>
        <taxon>Bacteria</taxon>
        <taxon>Pseudomonadati</taxon>
        <taxon>Pseudomonadota</taxon>
        <taxon>Gammaproteobacteria</taxon>
        <taxon>SAR86 cluster</taxon>
    </lineage>
</organism>
<dbReference type="InterPro" id="IPR050564">
    <property type="entry name" value="F420-G6PD/mer"/>
</dbReference>
<protein>
    <submittedName>
        <fullName evidence="3">LLM class F420-dependent oxidoreductase</fullName>
    </submittedName>
</protein>
<dbReference type="Pfam" id="PF00296">
    <property type="entry name" value="Bac_luciferase"/>
    <property type="match status" value="1"/>
</dbReference>
<evidence type="ECO:0000313" key="3">
    <source>
        <dbReference type="EMBL" id="NQV64753.1"/>
    </source>
</evidence>
<keyword evidence="1" id="KW-0560">Oxidoreductase</keyword>
<dbReference type="InterPro" id="IPR036661">
    <property type="entry name" value="Luciferase-like_sf"/>
</dbReference>
<feature type="domain" description="Luciferase-like" evidence="2">
    <location>
        <begin position="3"/>
        <end position="217"/>
    </location>
</feature>
<dbReference type="PANTHER" id="PTHR43244">
    <property type="match status" value="1"/>
</dbReference>
<dbReference type="PANTHER" id="PTHR43244:SF1">
    <property type="entry name" value="5,10-METHYLENETETRAHYDROMETHANOPTERIN REDUCTASE"/>
    <property type="match status" value="1"/>
</dbReference>
<dbReference type="Proteomes" id="UP000754644">
    <property type="component" value="Unassembled WGS sequence"/>
</dbReference>
<reference evidence="3" key="1">
    <citation type="submission" date="2020-05" db="EMBL/GenBank/DDBJ databases">
        <title>Sulfur intermediates as new biogeochemical hubs in an aquatic model microbial ecosystem.</title>
        <authorList>
            <person name="Vigneron A."/>
        </authorList>
    </citation>
    <scope>NUCLEOTIDE SEQUENCE</scope>
    <source>
        <strain evidence="3">Bin.250</strain>
    </source>
</reference>
<dbReference type="Gene3D" id="3.20.20.30">
    <property type="entry name" value="Luciferase-like domain"/>
    <property type="match status" value="1"/>
</dbReference>
<proteinExistence type="predicted"/>
<evidence type="ECO:0000259" key="2">
    <source>
        <dbReference type="Pfam" id="PF00296"/>
    </source>
</evidence>
<dbReference type="SUPFAM" id="SSF51679">
    <property type="entry name" value="Bacterial luciferase-like"/>
    <property type="match status" value="1"/>
</dbReference>
<dbReference type="InterPro" id="IPR019921">
    <property type="entry name" value="Lucif-like_OxRdtase_Rv2161c"/>
</dbReference>
<evidence type="ECO:0000313" key="4">
    <source>
        <dbReference type="Proteomes" id="UP000754644"/>
    </source>
</evidence>
<sequence>MELGVVLPHNEIGNDPGALKAYVQGAEALGARQLLIYDHVLGADPNRPGGWRGVYDKDIAFHEPLTTLAFIAALTETIELVTTILILPQRQTVLVAKQVAEVAILSNNRLRLGVGTGWNKIEYEALNEDFSTRGVRQSEQIEVLRALLSEEVLDYTGKYHRINQAGINPRPSKPVPIWFGGSAPALIRRCARLGDGWIPLMGPSPAAAEIIAALRQHSTFSRITPPMFPLARNS</sequence>
<dbReference type="EMBL" id="JABMOJ010000193">
    <property type="protein sequence ID" value="NQV64753.1"/>
    <property type="molecule type" value="Genomic_DNA"/>
</dbReference>